<evidence type="ECO:0000256" key="4">
    <source>
        <dbReference type="ARBA" id="ARBA00022705"/>
    </source>
</evidence>
<sequence>MATLKRHFLDEATALSSSPAFGTPVHPIQPAQARNIPPPAFKPSIPTVLPILLPPPTLRPLAFRTFTKKYNLTLGTTALQALASFIGRHCGSGWREEGTGERVLEEVAKLWKAETGPVIVEDGSQLKGILKVLEGCMSGGKVGPVKSGPNSRQNSFAFGQDSDTDHVNDGRPSLERQGSSFGMSGLAVNGANGPVQEDSSDDDSNDPRSWLKVISAFAQPRLSYDADRKHYVQISSKPSLFPSPSHQIAFFKQRYNIILQRLLRNEAFQAPTISVAPARLKRQDTATMQQFYKITPIANLLGRGGTNHLLLGQLAISPAGTLALHDLSGSIPLDLQHAVPLQGKDSAYFCPGMIVLVDGVYEEDWAGAGGSGLGNTGGVGGSIGGRFVGFSIGGPPVERRHISLGVDTIDASRSSVGGGFGWTDFLGLGSERAVGERMQRLENRLLGTESAIYSEGSHRGKMIVLGEVTLDQPATMAALRKIFTTYSTSLSTNSVLAPQVPISFLLVGNFSSQPSLAGSSVGSIEYKDLFNELAAMLAEYPSLLKHSTFIFVPGDNDPWVSSSTAGASALIPREPVPNLFTSRIRRAFANAKTEVRRQDEDAEGSEAIWTSNPARVSLFGPRHEVVVLRDDLHGRMRRNAIRVGQATQQQSDDAEALPHQSSDSDINMSDALPTDEGSPEDASTSIDSATPLENSEALQARLAKKLILSLLPQSTLSPFPLQTRPVHWDYGPSALSLFPLPNTLVLVDTEMEPYALTYEGCHVLNPGKLVDRSRKGTKIRWAEYDFRTKRGDTKEEWL</sequence>
<dbReference type="GO" id="GO:0003677">
    <property type="term" value="F:DNA binding"/>
    <property type="evidence" value="ECO:0007669"/>
    <property type="project" value="UniProtKB-KW"/>
</dbReference>
<feature type="region of interest" description="Disordered" evidence="8">
    <location>
        <begin position="643"/>
        <end position="687"/>
    </location>
</feature>
<evidence type="ECO:0000256" key="7">
    <source>
        <dbReference type="ARBA" id="ARBA00032930"/>
    </source>
</evidence>
<dbReference type="AlphaFoldDB" id="A0A9P4UNR6"/>
<reference evidence="10" key="1">
    <citation type="journal article" date="2020" name="Stud. Mycol.">
        <title>101 Dothideomycetes genomes: a test case for predicting lifestyles and emergence of pathogens.</title>
        <authorList>
            <person name="Haridas S."/>
            <person name="Albert R."/>
            <person name="Binder M."/>
            <person name="Bloem J."/>
            <person name="Labutti K."/>
            <person name="Salamov A."/>
            <person name="Andreopoulos B."/>
            <person name="Baker S."/>
            <person name="Barry K."/>
            <person name="Bills G."/>
            <person name="Bluhm B."/>
            <person name="Cannon C."/>
            <person name="Castanera R."/>
            <person name="Culley D."/>
            <person name="Daum C."/>
            <person name="Ezra D."/>
            <person name="Gonzalez J."/>
            <person name="Henrissat B."/>
            <person name="Kuo A."/>
            <person name="Liang C."/>
            <person name="Lipzen A."/>
            <person name="Lutzoni F."/>
            <person name="Magnuson J."/>
            <person name="Mondo S."/>
            <person name="Nolan M."/>
            <person name="Ohm R."/>
            <person name="Pangilinan J."/>
            <person name="Park H.-J."/>
            <person name="Ramirez L."/>
            <person name="Alfaro M."/>
            <person name="Sun H."/>
            <person name="Tritt A."/>
            <person name="Yoshinaga Y."/>
            <person name="Zwiers L.-H."/>
            <person name="Turgeon B."/>
            <person name="Goodwin S."/>
            <person name="Spatafora J."/>
            <person name="Crous P."/>
            <person name="Grigoriev I."/>
        </authorList>
    </citation>
    <scope>NUCLEOTIDE SEQUENCE</scope>
    <source>
        <strain evidence="10">CBS 116435</strain>
    </source>
</reference>
<dbReference type="GO" id="GO:0008622">
    <property type="term" value="C:epsilon DNA polymerase complex"/>
    <property type="evidence" value="ECO:0007669"/>
    <property type="project" value="InterPro"/>
</dbReference>
<evidence type="ECO:0000256" key="1">
    <source>
        <dbReference type="ARBA" id="ARBA00004123"/>
    </source>
</evidence>
<proteinExistence type="inferred from homology"/>
<evidence type="ECO:0000256" key="2">
    <source>
        <dbReference type="ARBA" id="ARBA00009560"/>
    </source>
</evidence>
<feature type="compositionally biased region" description="Polar residues" evidence="8">
    <location>
        <begin position="148"/>
        <end position="157"/>
    </location>
</feature>
<comment type="subcellular location">
    <subcellularLocation>
        <location evidence="1">Nucleus</location>
    </subcellularLocation>
</comment>
<evidence type="ECO:0000256" key="6">
    <source>
        <dbReference type="ARBA" id="ARBA00023242"/>
    </source>
</evidence>
<comment type="caution">
    <text evidence="10">The sequence shown here is derived from an EMBL/GenBank/DDBJ whole genome shotgun (WGS) entry which is preliminary data.</text>
</comment>
<evidence type="ECO:0000313" key="10">
    <source>
        <dbReference type="EMBL" id="KAF2720974.1"/>
    </source>
</evidence>
<gene>
    <name evidence="10" type="ORF">K431DRAFT_285236</name>
</gene>
<dbReference type="InterPro" id="IPR007185">
    <property type="entry name" value="DNA_pol_a/d/e_bsu"/>
</dbReference>
<dbReference type="Proteomes" id="UP000799441">
    <property type="component" value="Unassembled WGS sequence"/>
</dbReference>
<evidence type="ECO:0000256" key="3">
    <source>
        <dbReference type="ARBA" id="ARBA00016011"/>
    </source>
</evidence>
<evidence type="ECO:0000259" key="9">
    <source>
        <dbReference type="Pfam" id="PF04042"/>
    </source>
</evidence>
<dbReference type="EMBL" id="MU003794">
    <property type="protein sequence ID" value="KAF2720974.1"/>
    <property type="molecule type" value="Genomic_DNA"/>
</dbReference>
<dbReference type="PANTHER" id="PTHR12708">
    <property type="entry name" value="DNA POLYMERASE EPSILON SUBUNIT B"/>
    <property type="match status" value="1"/>
</dbReference>
<dbReference type="OrthoDB" id="10254730at2759"/>
<dbReference type="GO" id="GO:0042276">
    <property type="term" value="P:error-prone translesion synthesis"/>
    <property type="evidence" value="ECO:0007669"/>
    <property type="project" value="TreeGrafter"/>
</dbReference>
<dbReference type="GO" id="GO:0006261">
    <property type="term" value="P:DNA-templated DNA replication"/>
    <property type="evidence" value="ECO:0007669"/>
    <property type="project" value="InterPro"/>
</dbReference>
<organism evidence="10 11">
    <name type="scientific">Polychaeton citri CBS 116435</name>
    <dbReference type="NCBI Taxonomy" id="1314669"/>
    <lineage>
        <taxon>Eukaryota</taxon>
        <taxon>Fungi</taxon>
        <taxon>Dikarya</taxon>
        <taxon>Ascomycota</taxon>
        <taxon>Pezizomycotina</taxon>
        <taxon>Dothideomycetes</taxon>
        <taxon>Dothideomycetidae</taxon>
        <taxon>Capnodiales</taxon>
        <taxon>Capnodiaceae</taxon>
        <taxon>Polychaeton</taxon>
    </lineage>
</organism>
<evidence type="ECO:0000256" key="8">
    <source>
        <dbReference type="SAM" id="MobiDB-lite"/>
    </source>
</evidence>
<keyword evidence="5" id="KW-0238">DNA-binding</keyword>
<keyword evidence="4" id="KW-0235">DNA replication</keyword>
<dbReference type="PANTHER" id="PTHR12708:SF0">
    <property type="entry name" value="DNA POLYMERASE EPSILON SUBUNIT 2"/>
    <property type="match status" value="1"/>
</dbReference>
<protein>
    <recommendedName>
        <fullName evidence="3">DNA polymerase epsilon subunit B</fullName>
    </recommendedName>
    <alternativeName>
        <fullName evidence="7">DNA polymerase II subunit 2</fullName>
    </alternativeName>
</protein>
<feature type="domain" description="DNA polymerase alpha/delta/epsilon subunit B" evidence="9">
    <location>
        <begin position="463"/>
        <end position="754"/>
    </location>
</feature>
<dbReference type="Pfam" id="PF04042">
    <property type="entry name" value="DNA_pol_E_B"/>
    <property type="match status" value="1"/>
</dbReference>
<feature type="region of interest" description="Disordered" evidence="8">
    <location>
        <begin position="142"/>
        <end position="206"/>
    </location>
</feature>
<name>A0A9P4UNR6_9PEZI</name>
<comment type="similarity">
    <text evidence="2">Belongs to the DNA polymerase epsilon subunit B family.</text>
</comment>
<feature type="compositionally biased region" description="Basic and acidic residues" evidence="8">
    <location>
        <begin position="163"/>
        <end position="174"/>
    </location>
</feature>
<accession>A0A9P4UNR6</accession>
<dbReference type="InterPro" id="IPR016266">
    <property type="entry name" value="POLE2"/>
</dbReference>
<feature type="non-terminal residue" evidence="10">
    <location>
        <position position="798"/>
    </location>
</feature>
<keyword evidence="6" id="KW-0539">Nucleus</keyword>
<keyword evidence="11" id="KW-1185">Reference proteome</keyword>
<evidence type="ECO:0000313" key="11">
    <source>
        <dbReference type="Proteomes" id="UP000799441"/>
    </source>
</evidence>
<evidence type="ECO:0000256" key="5">
    <source>
        <dbReference type="ARBA" id="ARBA00023125"/>
    </source>
</evidence>